<evidence type="ECO:0000256" key="1">
    <source>
        <dbReference type="SAM" id="MobiDB-lite"/>
    </source>
</evidence>
<feature type="compositionally biased region" description="Basic and acidic residues" evidence="1">
    <location>
        <begin position="203"/>
        <end position="214"/>
    </location>
</feature>
<dbReference type="AlphaFoldDB" id="A0A2G5BAW0"/>
<reference evidence="2 3" key="1">
    <citation type="journal article" date="2015" name="Genome Biol. Evol.">
        <title>Phylogenomic analyses indicate that early fungi evolved digesting cell walls of algal ancestors of land plants.</title>
        <authorList>
            <person name="Chang Y."/>
            <person name="Wang S."/>
            <person name="Sekimoto S."/>
            <person name="Aerts A.L."/>
            <person name="Choi C."/>
            <person name="Clum A."/>
            <person name="LaButti K.M."/>
            <person name="Lindquist E.A."/>
            <person name="Yee Ngan C."/>
            <person name="Ohm R.A."/>
            <person name="Salamov A.A."/>
            <person name="Grigoriev I.V."/>
            <person name="Spatafora J.W."/>
            <person name="Berbee M.L."/>
        </authorList>
    </citation>
    <scope>NUCLEOTIDE SEQUENCE [LARGE SCALE GENOMIC DNA]</scope>
    <source>
        <strain evidence="2 3">NRRL 1564</strain>
    </source>
</reference>
<protein>
    <submittedName>
        <fullName evidence="2">Uncharacterized protein</fullName>
    </submittedName>
</protein>
<dbReference type="OrthoDB" id="5565855at2759"/>
<evidence type="ECO:0000313" key="2">
    <source>
        <dbReference type="EMBL" id="PIA16149.1"/>
    </source>
</evidence>
<evidence type="ECO:0000313" key="3">
    <source>
        <dbReference type="Proteomes" id="UP000242474"/>
    </source>
</evidence>
<feature type="region of interest" description="Disordered" evidence="1">
    <location>
        <begin position="180"/>
        <end position="214"/>
    </location>
</feature>
<accession>A0A2G5BAW0</accession>
<name>A0A2G5BAW0_COERN</name>
<dbReference type="EMBL" id="KZ303502">
    <property type="protein sequence ID" value="PIA16149.1"/>
    <property type="molecule type" value="Genomic_DNA"/>
</dbReference>
<sequence length="554" mass="59011">MSVIELPAATKRSLRFKRFSWNRAEDGTFPPIDALTRSSQQSAMVDEVVIEASSNASCGSTDLNLQITAVNNHSSKVTIQQGRAVSDRVNKDTAMRPHQDMEYISQNVTSGTTSCQIADGEVAATTAAVPSTAAPQKKNSKAIKKRKGVYLGPSWDDEAGTLPTSANASEVDFDTLLSQMQTHQRDDSQSMPAPSKRKKLKAKNQEDGQAEIRPDNASKRGLRLFLGLLLLLFRETTDTRTARAAGDADYKLVPDFGSRNIRLWEPLEMLLSLSKLLEKPALSPDGHALINVCIWVRKDYAQEALAIVGGGADQATWPGGLPGLLWVSVPIAVQAKQVVASIIKEQRCVMGMGMHNATDQPSKDALHKCWTARVVLWTGKTFWAPAAEMCDSHPDGLGEAVAAMPTAQTKWVQAALAPPCMRRPVPIDDFIVNLQLRHNLVWQQQLPGKVNCVCTGQLDTQCVAGPAAGSSGNNTSGGGGGSIRSMSGVCAPGPGLELAACTLTIGADTSLNHMLGAVDGDSVGAIGDVNGPGDLFKVFKVVDELAHGVEDGGL</sequence>
<organism evidence="2 3">
    <name type="scientific">Coemansia reversa (strain ATCC 12441 / NRRL 1564)</name>
    <dbReference type="NCBI Taxonomy" id="763665"/>
    <lineage>
        <taxon>Eukaryota</taxon>
        <taxon>Fungi</taxon>
        <taxon>Fungi incertae sedis</taxon>
        <taxon>Zoopagomycota</taxon>
        <taxon>Kickxellomycotina</taxon>
        <taxon>Kickxellomycetes</taxon>
        <taxon>Kickxellales</taxon>
        <taxon>Kickxellaceae</taxon>
        <taxon>Coemansia</taxon>
    </lineage>
</organism>
<keyword evidence="3" id="KW-1185">Reference proteome</keyword>
<gene>
    <name evidence="2" type="ORF">COEREDRAFT_8806</name>
</gene>
<proteinExistence type="predicted"/>
<dbReference type="Proteomes" id="UP000242474">
    <property type="component" value="Unassembled WGS sequence"/>
</dbReference>